<dbReference type="InterPro" id="IPR006153">
    <property type="entry name" value="Cation/H_exchanger_TM"/>
</dbReference>
<evidence type="ECO:0000256" key="6">
    <source>
        <dbReference type="ARBA" id="ARBA00023065"/>
    </source>
</evidence>
<accession>A0ABP8DPW0</accession>
<evidence type="ECO:0000256" key="2">
    <source>
        <dbReference type="ARBA" id="ARBA00022448"/>
    </source>
</evidence>
<dbReference type="Pfam" id="PF00999">
    <property type="entry name" value="Na_H_Exchanger"/>
    <property type="match status" value="1"/>
</dbReference>
<comment type="subcellular location">
    <subcellularLocation>
        <location evidence="1">Cell membrane</location>
        <topology evidence="1">Multi-pass membrane protein</topology>
    </subcellularLocation>
</comment>
<evidence type="ECO:0000256" key="5">
    <source>
        <dbReference type="ARBA" id="ARBA00022989"/>
    </source>
</evidence>
<evidence type="ECO:0000256" key="7">
    <source>
        <dbReference type="ARBA" id="ARBA00023136"/>
    </source>
</evidence>
<dbReference type="PANTHER" id="PTHR32507">
    <property type="entry name" value="NA(+)/H(+) ANTIPORTER 1"/>
    <property type="match status" value="1"/>
</dbReference>
<keyword evidence="6" id="KW-0406">Ion transport</keyword>
<feature type="domain" description="Cation/H+ exchanger transmembrane" evidence="9">
    <location>
        <begin position="2"/>
        <end position="90"/>
    </location>
</feature>
<keyword evidence="4 8" id="KW-0812">Transmembrane</keyword>
<keyword evidence="3" id="KW-0050">Antiport</keyword>
<evidence type="ECO:0000256" key="3">
    <source>
        <dbReference type="ARBA" id="ARBA00022449"/>
    </source>
</evidence>
<gene>
    <name evidence="10" type="ORF">GCM10022255_093700</name>
</gene>
<protein>
    <recommendedName>
        <fullName evidence="9">Cation/H+ exchanger transmembrane domain-containing protein</fullName>
    </recommendedName>
</protein>
<evidence type="ECO:0000313" key="10">
    <source>
        <dbReference type="EMBL" id="GAA4261360.1"/>
    </source>
</evidence>
<comment type="caution">
    <text evidence="10">The sequence shown here is derived from an EMBL/GenBank/DDBJ whole genome shotgun (WGS) entry which is preliminary data.</text>
</comment>
<name>A0ABP8DPW0_9ACTN</name>
<keyword evidence="7 8" id="KW-0472">Membrane</keyword>
<organism evidence="10 11">
    <name type="scientific">Dactylosporangium darangshiense</name>
    <dbReference type="NCBI Taxonomy" id="579108"/>
    <lineage>
        <taxon>Bacteria</taxon>
        <taxon>Bacillati</taxon>
        <taxon>Actinomycetota</taxon>
        <taxon>Actinomycetes</taxon>
        <taxon>Micromonosporales</taxon>
        <taxon>Micromonosporaceae</taxon>
        <taxon>Dactylosporangium</taxon>
    </lineage>
</organism>
<proteinExistence type="predicted"/>
<dbReference type="Proteomes" id="UP001500620">
    <property type="component" value="Unassembled WGS sequence"/>
</dbReference>
<feature type="transmembrane region" description="Helical" evidence="8">
    <location>
        <begin position="38"/>
        <end position="58"/>
    </location>
</feature>
<feature type="transmembrane region" description="Helical" evidence="8">
    <location>
        <begin position="65"/>
        <end position="87"/>
    </location>
</feature>
<dbReference type="Gene3D" id="6.10.140.1330">
    <property type="match status" value="1"/>
</dbReference>
<keyword evidence="2" id="KW-0813">Transport</keyword>
<evidence type="ECO:0000259" key="9">
    <source>
        <dbReference type="Pfam" id="PF00999"/>
    </source>
</evidence>
<evidence type="ECO:0000256" key="1">
    <source>
        <dbReference type="ARBA" id="ARBA00004651"/>
    </source>
</evidence>
<dbReference type="PANTHER" id="PTHR32507:SF0">
    <property type="entry name" value="NA(+)_H(+) ANTIPORTER 2-RELATED"/>
    <property type="match status" value="1"/>
</dbReference>
<keyword evidence="11" id="KW-1185">Reference proteome</keyword>
<sequence length="111" mass="10903">MALAPTDPAVVFSVLGRREVAGRSGTILEGESGANDPVGIAAMAAVLAAGTGGGWSAIGSGVAEFALQMGVGAAIGVAGGVALGAAMRRLALPSGSLYPLRRGSRHYPAWQ</sequence>
<evidence type="ECO:0000256" key="8">
    <source>
        <dbReference type="SAM" id="Phobius"/>
    </source>
</evidence>
<evidence type="ECO:0000256" key="4">
    <source>
        <dbReference type="ARBA" id="ARBA00022692"/>
    </source>
</evidence>
<reference evidence="11" key="1">
    <citation type="journal article" date="2019" name="Int. J. Syst. Evol. Microbiol.">
        <title>The Global Catalogue of Microorganisms (GCM) 10K type strain sequencing project: providing services to taxonomists for standard genome sequencing and annotation.</title>
        <authorList>
            <consortium name="The Broad Institute Genomics Platform"/>
            <consortium name="The Broad Institute Genome Sequencing Center for Infectious Disease"/>
            <person name="Wu L."/>
            <person name="Ma J."/>
        </authorList>
    </citation>
    <scope>NUCLEOTIDE SEQUENCE [LARGE SCALE GENOMIC DNA]</scope>
    <source>
        <strain evidence="11">JCM 17441</strain>
    </source>
</reference>
<dbReference type="EMBL" id="BAABAT010000045">
    <property type="protein sequence ID" value="GAA4261360.1"/>
    <property type="molecule type" value="Genomic_DNA"/>
</dbReference>
<evidence type="ECO:0000313" key="11">
    <source>
        <dbReference type="Proteomes" id="UP001500620"/>
    </source>
</evidence>
<keyword evidence="5 8" id="KW-1133">Transmembrane helix</keyword>